<evidence type="ECO:0000256" key="6">
    <source>
        <dbReference type="RuleBase" id="RU363108"/>
    </source>
</evidence>
<keyword evidence="6" id="KW-0807">Transducer</keyword>
<evidence type="ECO:0000256" key="3">
    <source>
        <dbReference type="ARBA" id="ARBA00022692"/>
    </source>
</evidence>
<comment type="function">
    <text evidence="6">Gustatory receptor which mediates acceptance or avoidance behavior, depending on its substrates.</text>
</comment>
<dbReference type="EMBL" id="KK852886">
    <property type="protein sequence ID" value="KDR14353.1"/>
    <property type="molecule type" value="Genomic_DNA"/>
</dbReference>
<name>A0A067R7N6_ZOONE</name>
<keyword evidence="6" id="KW-0675">Receptor</keyword>
<dbReference type="InParanoid" id="A0A067R7N6"/>
<dbReference type="OrthoDB" id="6625921at2759"/>
<comment type="caution">
    <text evidence="6">Lacks conserved residue(s) required for the propagation of feature annotation.</text>
</comment>
<organism evidence="7 8">
    <name type="scientific">Zootermopsis nevadensis</name>
    <name type="common">Dampwood termite</name>
    <dbReference type="NCBI Taxonomy" id="136037"/>
    <lineage>
        <taxon>Eukaryota</taxon>
        <taxon>Metazoa</taxon>
        <taxon>Ecdysozoa</taxon>
        <taxon>Arthropoda</taxon>
        <taxon>Hexapoda</taxon>
        <taxon>Insecta</taxon>
        <taxon>Pterygota</taxon>
        <taxon>Neoptera</taxon>
        <taxon>Polyneoptera</taxon>
        <taxon>Dictyoptera</taxon>
        <taxon>Blattodea</taxon>
        <taxon>Blattoidea</taxon>
        <taxon>Termitoidae</taxon>
        <taxon>Termopsidae</taxon>
        <taxon>Zootermopsis</taxon>
    </lineage>
</organism>
<dbReference type="Proteomes" id="UP000027135">
    <property type="component" value="Unassembled WGS sequence"/>
</dbReference>
<keyword evidence="5 6" id="KW-0472">Membrane</keyword>
<proteinExistence type="inferred from homology"/>
<dbReference type="GO" id="GO:0005886">
    <property type="term" value="C:plasma membrane"/>
    <property type="evidence" value="ECO:0007669"/>
    <property type="project" value="UniProtKB-SubCell"/>
</dbReference>
<accession>A0A067R7N6</accession>
<dbReference type="eggNOG" id="ENOG502SPS2">
    <property type="taxonomic scope" value="Eukaryota"/>
</dbReference>
<dbReference type="AlphaFoldDB" id="A0A067R7N6"/>
<dbReference type="STRING" id="136037.A0A067R7N6"/>
<keyword evidence="4 6" id="KW-1133">Transmembrane helix</keyword>
<sequence>MEQIVAKDVTMRLWVMGNNNGRRGDTKLTERDPFGLRNLPMDVANSESEQRDIFYTNMAPALEVLRAMGALPIQTLRVNRNSFSGRRLTSPVMLWSASMYAGLLTALWFAYSQGFVTTLNSQSFETTLIGYLDLAYHLIDLAVPFNNWREARLVAQYMASWSAFQSHYRVVTGRSLEVNFRRRAVVLTVVLVMVTCGRETMYQVLENNLDNYLVLLTYWYQALLRDTMGLTWYLLCSLLQKTAQSLTTSFQKDVDTAVRPSLVIARYNTLWLQLSRVARQTGIAMCYTYGFYVLYLFLMTTVSMYGLISCLEQGIEQRVIYLAGDSLITGTELFIVCDGANSVTREVGLTFQGKLLDIRNAPISDKVEKEVDAFLRAIELRPPEINFGGYVTVNRGMLLSLGSMMVTYLVVLLQLDLSKPQILRDAVNVTSPTTTDDVSA</sequence>
<dbReference type="SMR" id="A0A067R7N6"/>
<protein>
    <recommendedName>
        <fullName evidence="6">Gustatory receptor</fullName>
    </recommendedName>
</protein>
<feature type="transmembrane region" description="Helical" evidence="6">
    <location>
        <begin position="286"/>
        <end position="308"/>
    </location>
</feature>
<dbReference type="OMA" id="MASWSAF"/>
<evidence type="ECO:0000256" key="4">
    <source>
        <dbReference type="ARBA" id="ARBA00022989"/>
    </source>
</evidence>
<evidence type="ECO:0000256" key="5">
    <source>
        <dbReference type="ARBA" id="ARBA00023136"/>
    </source>
</evidence>
<keyword evidence="3 6" id="KW-0812">Transmembrane</keyword>
<keyword evidence="8" id="KW-1185">Reference proteome</keyword>
<reference evidence="7 8" key="1">
    <citation type="journal article" date="2014" name="Nat. Commun.">
        <title>Molecular traces of alternative social organization in a termite genome.</title>
        <authorList>
            <person name="Terrapon N."/>
            <person name="Li C."/>
            <person name="Robertson H.M."/>
            <person name="Ji L."/>
            <person name="Meng X."/>
            <person name="Booth W."/>
            <person name="Chen Z."/>
            <person name="Childers C.P."/>
            <person name="Glastad K.M."/>
            <person name="Gokhale K."/>
            <person name="Gowin J."/>
            <person name="Gronenberg W."/>
            <person name="Hermansen R.A."/>
            <person name="Hu H."/>
            <person name="Hunt B.G."/>
            <person name="Huylmans A.K."/>
            <person name="Khalil S.M."/>
            <person name="Mitchell R.D."/>
            <person name="Munoz-Torres M.C."/>
            <person name="Mustard J.A."/>
            <person name="Pan H."/>
            <person name="Reese J.T."/>
            <person name="Scharf M.E."/>
            <person name="Sun F."/>
            <person name="Vogel H."/>
            <person name="Xiao J."/>
            <person name="Yang W."/>
            <person name="Yang Z."/>
            <person name="Yang Z."/>
            <person name="Zhou J."/>
            <person name="Zhu J."/>
            <person name="Brent C.S."/>
            <person name="Elsik C.G."/>
            <person name="Goodisman M.A."/>
            <person name="Liberles D.A."/>
            <person name="Roe R.M."/>
            <person name="Vargo E.L."/>
            <person name="Vilcinskas A."/>
            <person name="Wang J."/>
            <person name="Bornberg-Bauer E."/>
            <person name="Korb J."/>
            <person name="Zhang G."/>
            <person name="Liebig J."/>
        </authorList>
    </citation>
    <scope>NUCLEOTIDE SEQUENCE [LARGE SCALE GENOMIC DNA]</scope>
    <source>
        <tissue evidence="7">Whole organism</tissue>
    </source>
</reference>
<evidence type="ECO:0000256" key="2">
    <source>
        <dbReference type="ARBA" id="ARBA00022475"/>
    </source>
</evidence>
<evidence type="ECO:0000313" key="8">
    <source>
        <dbReference type="Proteomes" id="UP000027135"/>
    </source>
</evidence>
<gene>
    <name evidence="7" type="ORF">L798_10385</name>
</gene>
<comment type="subcellular location">
    <subcellularLocation>
        <location evidence="1 6">Cell membrane</location>
        <topology evidence="1 6">Multi-pass membrane protein</topology>
    </subcellularLocation>
</comment>
<dbReference type="InterPro" id="IPR013604">
    <property type="entry name" value="7TM_chemorcpt"/>
</dbReference>
<evidence type="ECO:0000256" key="1">
    <source>
        <dbReference type="ARBA" id="ARBA00004651"/>
    </source>
</evidence>
<comment type="similarity">
    <text evidence="6">Belongs to the insect chemoreceptor superfamily. Gustatory receptor (GR) family.</text>
</comment>
<dbReference type="GO" id="GO:0050909">
    <property type="term" value="P:sensory perception of taste"/>
    <property type="evidence" value="ECO:0007669"/>
    <property type="project" value="InterPro"/>
</dbReference>
<dbReference type="GO" id="GO:0007165">
    <property type="term" value="P:signal transduction"/>
    <property type="evidence" value="ECO:0007669"/>
    <property type="project" value="UniProtKB-KW"/>
</dbReference>
<dbReference type="Pfam" id="PF08395">
    <property type="entry name" value="7tm_7"/>
    <property type="match status" value="1"/>
</dbReference>
<evidence type="ECO:0000313" key="7">
    <source>
        <dbReference type="EMBL" id="KDR14353.1"/>
    </source>
</evidence>
<feature type="transmembrane region" description="Helical" evidence="6">
    <location>
        <begin position="92"/>
        <end position="111"/>
    </location>
</feature>
<keyword evidence="2 6" id="KW-1003">Cell membrane</keyword>